<dbReference type="AlphaFoldDB" id="A0A5C6M1A2"/>
<proteinExistence type="predicted"/>
<reference evidence="1 2" key="2">
    <citation type="submission" date="2019-08" db="EMBL/GenBank/DDBJ databases">
        <authorList>
            <person name="Henke P."/>
        </authorList>
    </citation>
    <scope>NUCLEOTIDE SEQUENCE [LARGE SCALE GENOMIC DNA]</scope>
    <source>
        <strain evidence="1">Phe10_nw2017</strain>
    </source>
</reference>
<dbReference type="EMBL" id="SRHE01000844">
    <property type="protein sequence ID" value="TWW08097.1"/>
    <property type="molecule type" value="Genomic_DNA"/>
</dbReference>
<dbReference type="Proteomes" id="UP000321083">
    <property type="component" value="Unassembled WGS sequence"/>
</dbReference>
<organism evidence="1 2">
    <name type="scientific">Planctomyces bekefii</name>
    <dbReference type="NCBI Taxonomy" id="1653850"/>
    <lineage>
        <taxon>Bacteria</taxon>
        <taxon>Pseudomonadati</taxon>
        <taxon>Planctomycetota</taxon>
        <taxon>Planctomycetia</taxon>
        <taxon>Planctomycetales</taxon>
        <taxon>Planctomycetaceae</taxon>
        <taxon>Planctomyces</taxon>
    </lineage>
</organism>
<evidence type="ECO:0000313" key="2">
    <source>
        <dbReference type="Proteomes" id="UP000321083"/>
    </source>
</evidence>
<evidence type="ECO:0000313" key="1">
    <source>
        <dbReference type="EMBL" id="TWW08097.1"/>
    </source>
</evidence>
<gene>
    <name evidence="1" type="ORF">E3A20_27710</name>
</gene>
<comment type="caution">
    <text evidence="1">The sequence shown here is derived from an EMBL/GenBank/DDBJ whole genome shotgun (WGS) entry which is preliminary data.</text>
</comment>
<name>A0A5C6M1A2_9PLAN</name>
<sequence>MTQLYKKIHEIQVIYTNDVLELSKTLQRELHRVNKLWDKTETMRFTLFSKKEILKLLDDEIYDFNNAVKKRTAQLLMDIDAIIKSETAGSN</sequence>
<keyword evidence="2" id="KW-1185">Reference proteome</keyword>
<protein>
    <submittedName>
        <fullName evidence="1">Uncharacterized protein</fullName>
    </submittedName>
</protein>
<reference evidence="1 2" key="1">
    <citation type="submission" date="2019-08" db="EMBL/GenBank/DDBJ databases">
        <title>100 year-old enigma solved: identification of Planctomyces bekefii, the type genus and species of the phylum Planctomycetes.</title>
        <authorList>
            <person name="Svetlana D.N."/>
            <person name="Overmann J."/>
        </authorList>
    </citation>
    <scope>NUCLEOTIDE SEQUENCE [LARGE SCALE GENOMIC DNA]</scope>
    <source>
        <strain evidence="1">Phe10_nw2017</strain>
    </source>
</reference>
<accession>A0A5C6M1A2</accession>